<comment type="subunit">
    <text evidence="6">Monomer.</text>
</comment>
<feature type="binding site" evidence="6">
    <location>
        <begin position="57"/>
        <end position="61"/>
    </location>
    <ligand>
        <name>GTP</name>
        <dbReference type="ChEBI" id="CHEBI:37565"/>
    </ligand>
</feature>
<dbReference type="SUPFAM" id="SSF54814">
    <property type="entry name" value="Prokaryotic type KH domain (KH-domain type II)"/>
    <property type="match status" value="1"/>
</dbReference>
<dbReference type="CDD" id="cd04163">
    <property type="entry name" value="Era"/>
    <property type="match status" value="1"/>
</dbReference>
<feature type="domain" description="Era-type G" evidence="10">
    <location>
        <begin position="2"/>
        <end position="169"/>
    </location>
</feature>
<protein>
    <recommendedName>
        <fullName evidence="2 6">GTPase Era</fullName>
    </recommendedName>
</protein>
<dbReference type="InterPro" id="IPR015946">
    <property type="entry name" value="KH_dom-like_a/b"/>
</dbReference>
<dbReference type="GO" id="GO:0043024">
    <property type="term" value="F:ribosomal small subunit binding"/>
    <property type="evidence" value="ECO:0007669"/>
    <property type="project" value="TreeGrafter"/>
</dbReference>
<keyword evidence="4 6" id="KW-0694">RNA-binding</keyword>
<evidence type="ECO:0000256" key="3">
    <source>
        <dbReference type="ARBA" id="ARBA00022741"/>
    </source>
</evidence>
<organism evidence="11 12">
    <name type="scientific">Candidatus Uhrbacteria bacterium CG22_combo_CG10-13_8_21_14_all_47_17</name>
    <dbReference type="NCBI Taxonomy" id="1975041"/>
    <lineage>
        <taxon>Bacteria</taxon>
        <taxon>Candidatus Uhriibacteriota</taxon>
    </lineage>
</organism>
<dbReference type="NCBIfam" id="TIGR00231">
    <property type="entry name" value="small_GTP"/>
    <property type="match status" value="1"/>
</dbReference>
<dbReference type="PROSITE" id="PS51713">
    <property type="entry name" value="G_ERA"/>
    <property type="match status" value="1"/>
</dbReference>
<feature type="domain" description="KH type-2" evidence="9">
    <location>
        <begin position="200"/>
        <end position="277"/>
    </location>
</feature>
<feature type="binding site" evidence="6">
    <location>
        <begin position="120"/>
        <end position="123"/>
    </location>
    <ligand>
        <name>GTP</name>
        <dbReference type="ChEBI" id="CHEBI:37565"/>
    </ligand>
</feature>
<comment type="similarity">
    <text evidence="1 6 7 8">Belongs to the TRAFAC class TrmE-Era-EngA-EngB-Septin-like GTPase superfamily. Era GTPase family.</text>
</comment>
<feature type="region of interest" description="G3" evidence="7">
    <location>
        <begin position="57"/>
        <end position="60"/>
    </location>
</feature>
<keyword evidence="6" id="KW-0699">rRNA-binding</keyword>
<proteinExistence type="inferred from homology"/>
<dbReference type="NCBIfam" id="TIGR00436">
    <property type="entry name" value="era"/>
    <property type="match status" value="1"/>
</dbReference>
<dbReference type="PANTHER" id="PTHR42698">
    <property type="entry name" value="GTPASE ERA"/>
    <property type="match status" value="1"/>
</dbReference>
<dbReference type="InterPro" id="IPR006073">
    <property type="entry name" value="GTP-bd"/>
</dbReference>
<dbReference type="AlphaFoldDB" id="A0A2H0BSC0"/>
<keyword evidence="6" id="KW-0690">Ribosome biogenesis</keyword>
<feature type="region of interest" description="G2" evidence="7">
    <location>
        <begin position="36"/>
        <end position="40"/>
    </location>
</feature>
<dbReference type="PROSITE" id="PS50823">
    <property type="entry name" value="KH_TYPE_2"/>
    <property type="match status" value="1"/>
</dbReference>
<dbReference type="InterPro" id="IPR027417">
    <property type="entry name" value="P-loop_NTPase"/>
</dbReference>
<dbReference type="InterPro" id="IPR009019">
    <property type="entry name" value="KH_sf_prok-type"/>
</dbReference>
<dbReference type="GO" id="GO:0005525">
    <property type="term" value="F:GTP binding"/>
    <property type="evidence" value="ECO:0007669"/>
    <property type="project" value="UniProtKB-UniRule"/>
</dbReference>
<accession>A0A2H0BSC0</accession>
<dbReference type="GO" id="GO:0070181">
    <property type="term" value="F:small ribosomal subunit rRNA binding"/>
    <property type="evidence" value="ECO:0007669"/>
    <property type="project" value="UniProtKB-UniRule"/>
</dbReference>
<gene>
    <name evidence="6" type="primary">era</name>
    <name evidence="11" type="ORF">COX00_02810</name>
</gene>
<evidence type="ECO:0000256" key="6">
    <source>
        <dbReference type="HAMAP-Rule" id="MF_00367"/>
    </source>
</evidence>
<evidence type="ECO:0000313" key="12">
    <source>
        <dbReference type="Proteomes" id="UP000231581"/>
    </source>
</evidence>
<sequence length="284" mass="32335">MKSGFVVLAGRSNVGKSTLMNALVGSKVSIVTPKPQTTRRPVRGILHDPRGQIVFVDTPGIFLGKKDVLSKKLNEFVREQLEGIDLVVYVLDPSRRPGAEEENIQKILRKLAVPKLVVINKSDLPAEKKFALDSMRAIDVGQKQTFEVSAIKRSELNRLVDIMFSLLPEGDAYYPDLQITDMNHKQWLEELIREKAFLRLEQELPYSVAVRAEEIETRDDGSTYIQATIWTTEERYKGMIIGAKGRMLKQIGIDIRKELEAVTGRKAFIELRVKTDPKWPQRFM</sequence>
<keyword evidence="6" id="KW-0963">Cytoplasm</keyword>
<comment type="caution">
    <text evidence="6">Lacks conserved residue(s) required for the propagation of feature annotation.</text>
</comment>
<dbReference type="NCBIfam" id="NF000908">
    <property type="entry name" value="PRK00089.1"/>
    <property type="match status" value="1"/>
</dbReference>
<dbReference type="GO" id="GO:0000028">
    <property type="term" value="P:ribosomal small subunit assembly"/>
    <property type="evidence" value="ECO:0007669"/>
    <property type="project" value="TreeGrafter"/>
</dbReference>
<keyword evidence="6" id="KW-0472">Membrane</keyword>
<feature type="region of interest" description="G5" evidence="7">
    <location>
        <begin position="148"/>
        <end position="150"/>
    </location>
</feature>
<name>A0A2H0BSC0_9BACT</name>
<dbReference type="InterPro" id="IPR005225">
    <property type="entry name" value="Small_GTP-bd"/>
</dbReference>
<dbReference type="CDD" id="cd22534">
    <property type="entry name" value="KH-II_Era"/>
    <property type="match status" value="1"/>
</dbReference>
<dbReference type="HAMAP" id="MF_00367">
    <property type="entry name" value="GTPase_Era"/>
    <property type="match status" value="1"/>
</dbReference>
<feature type="region of interest" description="G1" evidence="7">
    <location>
        <begin position="10"/>
        <end position="17"/>
    </location>
</feature>
<evidence type="ECO:0000259" key="9">
    <source>
        <dbReference type="PROSITE" id="PS50823"/>
    </source>
</evidence>
<keyword evidence="5 6" id="KW-0342">GTP-binding</keyword>
<comment type="subcellular location">
    <subcellularLocation>
        <location evidence="6">Cytoplasm</location>
    </subcellularLocation>
    <subcellularLocation>
        <location evidence="6">Cell membrane</location>
        <topology evidence="6">Peripheral membrane protein</topology>
    </subcellularLocation>
</comment>
<dbReference type="InterPro" id="IPR030388">
    <property type="entry name" value="G_ERA_dom"/>
</dbReference>
<evidence type="ECO:0000259" key="10">
    <source>
        <dbReference type="PROSITE" id="PS51713"/>
    </source>
</evidence>
<keyword evidence="3 6" id="KW-0547">Nucleotide-binding</keyword>
<comment type="function">
    <text evidence="6">An essential GTPase that binds both GDP and GTP, with rapid nucleotide exchange. Plays a role in 16S rRNA processing and 30S ribosomal subunit biogenesis and possibly also in cell cycle regulation and energy metabolism.</text>
</comment>
<dbReference type="Gene3D" id="3.40.50.300">
    <property type="entry name" value="P-loop containing nucleotide triphosphate hydrolases"/>
    <property type="match status" value="1"/>
</dbReference>
<dbReference type="SUPFAM" id="SSF52540">
    <property type="entry name" value="P-loop containing nucleoside triphosphate hydrolases"/>
    <property type="match status" value="1"/>
</dbReference>
<evidence type="ECO:0000256" key="2">
    <source>
        <dbReference type="ARBA" id="ARBA00020484"/>
    </source>
</evidence>
<dbReference type="GO" id="GO:0005829">
    <property type="term" value="C:cytosol"/>
    <property type="evidence" value="ECO:0007669"/>
    <property type="project" value="TreeGrafter"/>
</dbReference>
<dbReference type="Pfam" id="PF01926">
    <property type="entry name" value="MMR_HSR1"/>
    <property type="match status" value="1"/>
</dbReference>
<evidence type="ECO:0000256" key="5">
    <source>
        <dbReference type="ARBA" id="ARBA00023134"/>
    </source>
</evidence>
<evidence type="ECO:0000256" key="4">
    <source>
        <dbReference type="ARBA" id="ARBA00022884"/>
    </source>
</evidence>
<dbReference type="InterPro" id="IPR005662">
    <property type="entry name" value="GTPase_Era-like"/>
</dbReference>
<dbReference type="GO" id="GO:0003924">
    <property type="term" value="F:GTPase activity"/>
    <property type="evidence" value="ECO:0007669"/>
    <property type="project" value="UniProtKB-UniRule"/>
</dbReference>
<dbReference type="Pfam" id="PF07650">
    <property type="entry name" value="KH_2"/>
    <property type="match status" value="1"/>
</dbReference>
<feature type="region of interest" description="G4" evidence="7">
    <location>
        <begin position="120"/>
        <end position="123"/>
    </location>
</feature>
<evidence type="ECO:0000256" key="1">
    <source>
        <dbReference type="ARBA" id="ARBA00007921"/>
    </source>
</evidence>
<dbReference type="Gene3D" id="3.30.300.20">
    <property type="match status" value="1"/>
</dbReference>
<dbReference type="InterPro" id="IPR004044">
    <property type="entry name" value="KH_dom_type_2"/>
</dbReference>
<dbReference type="Proteomes" id="UP000231581">
    <property type="component" value="Unassembled WGS sequence"/>
</dbReference>
<dbReference type="GO" id="GO:0005886">
    <property type="term" value="C:plasma membrane"/>
    <property type="evidence" value="ECO:0007669"/>
    <property type="project" value="UniProtKB-SubCell"/>
</dbReference>
<comment type="caution">
    <text evidence="11">The sequence shown here is derived from an EMBL/GenBank/DDBJ whole genome shotgun (WGS) entry which is preliminary data.</text>
</comment>
<evidence type="ECO:0000256" key="8">
    <source>
        <dbReference type="RuleBase" id="RU003761"/>
    </source>
</evidence>
<dbReference type="EMBL" id="PCSZ01000056">
    <property type="protein sequence ID" value="PIP60514.1"/>
    <property type="molecule type" value="Genomic_DNA"/>
</dbReference>
<evidence type="ECO:0000256" key="7">
    <source>
        <dbReference type="PROSITE-ProRule" id="PRU01050"/>
    </source>
</evidence>
<reference evidence="11 12" key="1">
    <citation type="submission" date="2017-09" db="EMBL/GenBank/DDBJ databases">
        <title>Depth-based differentiation of microbial function through sediment-hosted aquifers and enrichment of novel symbionts in the deep terrestrial subsurface.</title>
        <authorList>
            <person name="Probst A.J."/>
            <person name="Ladd B."/>
            <person name="Jarett J.K."/>
            <person name="Geller-Mcgrath D.E."/>
            <person name="Sieber C.M."/>
            <person name="Emerson J.B."/>
            <person name="Anantharaman K."/>
            <person name="Thomas B.C."/>
            <person name="Malmstrom R."/>
            <person name="Stieglmeier M."/>
            <person name="Klingl A."/>
            <person name="Woyke T."/>
            <person name="Ryan C.M."/>
            <person name="Banfield J.F."/>
        </authorList>
    </citation>
    <scope>NUCLEOTIDE SEQUENCE [LARGE SCALE GENOMIC DNA]</scope>
    <source>
        <strain evidence="11">CG22_combo_CG10-13_8_21_14_all_47_17</strain>
    </source>
</reference>
<dbReference type="PANTHER" id="PTHR42698:SF1">
    <property type="entry name" value="GTPASE ERA, MITOCHONDRIAL"/>
    <property type="match status" value="1"/>
</dbReference>
<evidence type="ECO:0000313" key="11">
    <source>
        <dbReference type="EMBL" id="PIP60514.1"/>
    </source>
</evidence>
<keyword evidence="6" id="KW-1003">Cell membrane</keyword>